<comment type="caution">
    <text evidence="2">The sequence shown here is derived from an EMBL/GenBank/DDBJ whole genome shotgun (WGS) entry which is preliminary data.</text>
</comment>
<accession>A0A6N2CA01</accession>
<dbReference type="EMBL" id="RXGB01000212">
    <property type="protein sequence ID" value="TMX04547.1"/>
    <property type="molecule type" value="Genomic_DNA"/>
</dbReference>
<evidence type="ECO:0000256" key="1">
    <source>
        <dbReference type="SAM" id="MobiDB-lite"/>
    </source>
</evidence>
<sequence>MDILPLQDQYMTPPTAEPRDNIQQGQPPLNDPDEDEETNEALIKTVSPPNDQALEEEIQQVTQSQCLSPREFQHEKCNFKKQDVNIFTTGRPNTRVFSSRSSQ</sequence>
<feature type="region of interest" description="Disordered" evidence="1">
    <location>
        <begin position="1"/>
        <end position="38"/>
    </location>
</feature>
<protein>
    <submittedName>
        <fullName evidence="2">Uncharacterized protein</fullName>
    </submittedName>
</protein>
<organism evidence="2">
    <name type="scientific">Solanum chilense</name>
    <name type="common">Tomato</name>
    <name type="synonym">Lycopersicon chilense</name>
    <dbReference type="NCBI Taxonomy" id="4083"/>
    <lineage>
        <taxon>Eukaryota</taxon>
        <taxon>Viridiplantae</taxon>
        <taxon>Streptophyta</taxon>
        <taxon>Embryophyta</taxon>
        <taxon>Tracheophyta</taxon>
        <taxon>Spermatophyta</taxon>
        <taxon>Magnoliopsida</taxon>
        <taxon>eudicotyledons</taxon>
        <taxon>Gunneridae</taxon>
        <taxon>Pentapetalae</taxon>
        <taxon>asterids</taxon>
        <taxon>lamiids</taxon>
        <taxon>Solanales</taxon>
        <taxon>Solanaceae</taxon>
        <taxon>Solanoideae</taxon>
        <taxon>Solaneae</taxon>
        <taxon>Solanum</taxon>
        <taxon>Solanum subgen. Lycopersicon</taxon>
    </lineage>
</organism>
<dbReference type="AlphaFoldDB" id="A0A6N2CA01"/>
<reference evidence="2" key="1">
    <citation type="submission" date="2019-05" db="EMBL/GenBank/DDBJ databases">
        <title>The de novo reference genome and transcriptome assemblies of the wild tomato species Solanum chilense.</title>
        <authorList>
            <person name="Stam R."/>
            <person name="Nosenko T."/>
            <person name="Hoerger A.C."/>
            <person name="Stephan W."/>
            <person name="Seidel M.A."/>
            <person name="Kuhn J.M.M."/>
            <person name="Haberer G."/>
            <person name="Tellier A."/>
        </authorList>
    </citation>
    <scope>NUCLEOTIDE SEQUENCE</scope>
    <source>
        <tissue evidence="2">Mature leaves</tissue>
    </source>
</reference>
<evidence type="ECO:0000313" key="2">
    <source>
        <dbReference type="EMBL" id="TMX04547.1"/>
    </source>
</evidence>
<name>A0A6N2CA01_SOLCI</name>
<proteinExistence type="predicted"/>
<gene>
    <name evidence="2" type="ORF">EJD97_007654</name>
</gene>